<comment type="caution">
    <text evidence="2">The sequence shown here is derived from an EMBL/GenBank/DDBJ whole genome shotgun (WGS) entry which is preliminary data.</text>
</comment>
<dbReference type="AlphaFoldDB" id="A0A9P6GQL7"/>
<dbReference type="OrthoDB" id="5341924at2759"/>
<accession>A0A9P6GQL7</accession>
<dbReference type="Proteomes" id="UP000756921">
    <property type="component" value="Unassembled WGS sequence"/>
</dbReference>
<organism evidence="2 3">
    <name type="scientific">Paraphaeosphaeria minitans</name>
    <dbReference type="NCBI Taxonomy" id="565426"/>
    <lineage>
        <taxon>Eukaryota</taxon>
        <taxon>Fungi</taxon>
        <taxon>Dikarya</taxon>
        <taxon>Ascomycota</taxon>
        <taxon>Pezizomycotina</taxon>
        <taxon>Dothideomycetes</taxon>
        <taxon>Pleosporomycetidae</taxon>
        <taxon>Pleosporales</taxon>
        <taxon>Massarineae</taxon>
        <taxon>Didymosphaeriaceae</taxon>
        <taxon>Paraphaeosphaeria</taxon>
    </lineage>
</organism>
<evidence type="ECO:0000313" key="3">
    <source>
        <dbReference type="Proteomes" id="UP000756921"/>
    </source>
</evidence>
<name>A0A9P6GQL7_9PLEO</name>
<proteinExistence type="predicted"/>
<protein>
    <submittedName>
        <fullName evidence="2">Uncharacterized protein</fullName>
    </submittedName>
</protein>
<reference evidence="2" key="1">
    <citation type="journal article" date="2020" name="Mol. Plant Microbe Interact.">
        <title>Genome Sequence of the Biocontrol Agent Coniothyrium minitans strain Conio (IMI 134523).</title>
        <authorList>
            <person name="Patel D."/>
            <person name="Shittu T.A."/>
            <person name="Baroncelli R."/>
            <person name="Muthumeenakshi S."/>
            <person name="Osborne T.H."/>
            <person name="Janganan T.K."/>
            <person name="Sreenivasaprasad S."/>
        </authorList>
    </citation>
    <scope>NUCLEOTIDE SEQUENCE</scope>
    <source>
        <strain evidence="2">Conio</strain>
    </source>
</reference>
<gene>
    <name evidence="2" type="ORF">PMIN01_02687</name>
</gene>
<dbReference type="EMBL" id="WJXW01000002">
    <property type="protein sequence ID" value="KAF9740052.1"/>
    <property type="molecule type" value="Genomic_DNA"/>
</dbReference>
<evidence type="ECO:0000313" key="2">
    <source>
        <dbReference type="EMBL" id="KAF9740052.1"/>
    </source>
</evidence>
<keyword evidence="3" id="KW-1185">Reference proteome</keyword>
<evidence type="ECO:0000256" key="1">
    <source>
        <dbReference type="SAM" id="MobiDB-lite"/>
    </source>
</evidence>
<feature type="region of interest" description="Disordered" evidence="1">
    <location>
        <begin position="431"/>
        <end position="453"/>
    </location>
</feature>
<sequence length="1021" mass="113357">MSSVHTCFRSALAHTFRPSTADAAASWTVPAFLVPACTRPRGRPFSSTKRRRPSAEASLIHPEPALGIAHRGTTWELPQKPTGPPLGSCIPLPARHVRADIQHWLRAMDPFLPLPLRRNQENEPDGPATPAFSSLSATSVTASDVAYFLVAAQYYSHDILSHVGLREKRWDAVIWVTRKLVGDGKASTQATVTLEPFALAIPLEQQHMSLSELTNDALRIQTPRTASSIPTKPALNMNELTSIPETIEPRHRLTKRALGQLWRALGTMILAAAEEQPDHTSIMHRVLEILAYLHHKGHIPDSVYAHKPEPDNYALQQPPTLHVLSSKILTALSDAQWRAHEASVKNATERLNASYFLGHEIPGSRYKVQVTGVAPELWLELVLWSCLHGGWTVDGSAILEEIASHRGDRPWVLTSWKELLEAEREEQKTAAQKGWGLFGSRPESLPHGDQRARTQRKISSEVVTAIVDGLVNEVRLGVGARGITPKHLVDRIKTLKTFLDHNSLSLGSTTWDSVILRLLESGSVVPEKRPEMLLSILDLASEFGAEVSAVNASPKPTATKSEPPYFFEPTTLPISLLHRTMRSYINIGDIAGAMSTLEKLQELTDQNKQKSLAHFFKVLMTIPLRRNEPFTSRLPPIEFPAFENQMSVPLLAKLLDLVTAANMYDVGRWFLFSGDLDGPLIRPGMYGNFVMAASIIRFGAMAGEHDLVLKIVNQTSTADSTPGQALKHRMPHEFFTALLRSQISLHRWASVRGMQNYALDSQGFRVKPDILAQFAAELLRVSAPTEGGEATKADAKSAFTNMLFTWENLVLNDMRNELYCILAVLSSVHAEWKDYCSGFLAHAAQQDIKLSTDDFNNILSGVLDGYGSLKAKEVVEKWCYQAPRVFEPFRAPGGLPTMSKHRPTKAEAYDNWPENIEVHQTSGATLILQGRIHANRQTVWAILRKVQQEHEELQRRGEGVLLAKRGEMGATLKWAARLLYHMGFDHEDILRDLGSVAELAGLEAPVASTATLRLWEEGPVV</sequence>